<gene>
    <name evidence="1" type="ORF">FVEG_00861</name>
</gene>
<dbReference type="EMBL" id="CM000578">
    <property type="protein sequence ID" value="EWG37101.1"/>
    <property type="molecule type" value="Genomic_DNA"/>
</dbReference>
<dbReference type="KEGG" id="fvr:FVEG_00861"/>
<dbReference type="HOGENOM" id="CLU_2061677_0_0_1"/>
<proteinExistence type="predicted"/>
<dbReference type="GeneID" id="30059197"/>
<evidence type="ECO:0000313" key="2">
    <source>
        <dbReference type="Proteomes" id="UP000009096"/>
    </source>
</evidence>
<organism evidence="1 2">
    <name type="scientific">Gibberella moniliformis (strain M3125 / FGSC 7600)</name>
    <name type="common">Maize ear and stalk rot fungus</name>
    <name type="synonym">Fusarium verticillioides</name>
    <dbReference type="NCBI Taxonomy" id="334819"/>
    <lineage>
        <taxon>Eukaryota</taxon>
        <taxon>Fungi</taxon>
        <taxon>Dikarya</taxon>
        <taxon>Ascomycota</taxon>
        <taxon>Pezizomycotina</taxon>
        <taxon>Sordariomycetes</taxon>
        <taxon>Hypocreomycetidae</taxon>
        <taxon>Hypocreales</taxon>
        <taxon>Nectriaceae</taxon>
        <taxon>Fusarium</taxon>
        <taxon>Fusarium fujikuroi species complex</taxon>
    </lineage>
</organism>
<dbReference type="Proteomes" id="UP000009096">
    <property type="component" value="Chromosome 1"/>
</dbReference>
<evidence type="ECO:0000313" key="1">
    <source>
        <dbReference type="EMBL" id="EWG37101.1"/>
    </source>
</evidence>
<protein>
    <submittedName>
        <fullName evidence="1">Uncharacterized protein</fullName>
    </submittedName>
</protein>
<reference evidence="1 2" key="1">
    <citation type="journal article" date="2010" name="Nature">
        <title>Comparative genomics reveals mobile pathogenicity chromosomes in Fusarium.</title>
        <authorList>
            <person name="Ma L.J."/>
            <person name="van der Does H.C."/>
            <person name="Borkovich K.A."/>
            <person name="Coleman J.J."/>
            <person name="Daboussi M.J."/>
            <person name="Di Pietro A."/>
            <person name="Dufresne M."/>
            <person name="Freitag M."/>
            <person name="Grabherr M."/>
            <person name="Henrissat B."/>
            <person name="Houterman P.M."/>
            <person name="Kang S."/>
            <person name="Shim W.B."/>
            <person name="Woloshuk C."/>
            <person name="Xie X."/>
            <person name="Xu J.R."/>
            <person name="Antoniw J."/>
            <person name="Baker S.E."/>
            <person name="Bluhm B.H."/>
            <person name="Breakspear A."/>
            <person name="Brown D.W."/>
            <person name="Butchko R.A."/>
            <person name="Chapman S."/>
            <person name="Coulson R."/>
            <person name="Coutinho P.M."/>
            <person name="Danchin E.G."/>
            <person name="Diener A."/>
            <person name="Gale L.R."/>
            <person name="Gardiner D.M."/>
            <person name="Goff S."/>
            <person name="Hammond-Kosack K.E."/>
            <person name="Hilburn K."/>
            <person name="Hua-Van A."/>
            <person name="Jonkers W."/>
            <person name="Kazan K."/>
            <person name="Kodira C.D."/>
            <person name="Koehrsen M."/>
            <person name="Kumar L."/>
            <person name="Lee Y.H."/>
            <person name="Li L."/>
            <person name="Manners J.M."/>
            <person name="Miranda-Saavedra D."/>
            <person name="Mukherjee M."/>
            <person name="Park G."/>
            <person name="Park J."/>
            <person name="Park S.Y."/>
            <person name="Proctor R.H."/>
            <person name="Regev A."/>
            <person name="Ruiz-Roldan M.C."/>
            <person name="Sain D."/>
            <person name="Sakthikumar S."/>
            <person name="Sykes S."/>
            <person name="Schwartz D.C."/>
            <person name="Turgeon B.G."/>
            <person name="Wapinski I."/>
            <person name="Yoder O."/>
            <person name="Young S."/>
            <person name="Zeng Q."/>
            <person name="Zhou S."/>
            <person name="Galagan J."/>
            <person name="Cuomo C.A."/>
            <person name="Kistler H.C."/>
            <person name="Rep M."/>
        </authorList>
    </citation>
    <scope>NUCLEOTIDE SEQUENCE [LARGE SCALE GENOMIC DNA]</scope>
    <source>
        <strain evidence="2">M3125 / FGSC 7600</strain>
    </source>
</reference>
<dbReference type="AlphaFoldDB" id="W7LEU3"/>
<dbReference type="EMBL" id="DS022242">
    <property type="protein sequence ID" value="EWG37101.1"/>
    <property type="molecule type" value="Genomic_DNA"/>
</dbReference>
<name>W7LEU3_GIBM7</name>
<dbReference type="RefSeq" id="XP_018743292.1">
    <property type="nucleotide sequence ID" value="XM_018887523.1"/>
</dbReference>
<keyword evidence="2" id="KW-1185">Reference proteome</keyword>
<accession>W7LEU3</accession>
<sequence>MAASFSFESPRHAMGLSTLISCMLEQPTSAYIRNPTNLALTERGFLLQIPSIMAKKIVSYVHAHGSATHCNDANGVNRGIYHYDLGFHNEVRIRTWLDRPSERSALDKQSMTAPVMLIV</sequence>
<dbReference type="VEuPathDB" id="FungiDB:FVEG_00861"/>